<gene>
    <name evidence="4" type="ORF">DJ010_14250</name>
</gene>
<proteinExistence type="predicted"/>
<evidence type="ECO:0000256" key="3">
    <source>
        <dbReference type="ARBA" id="ARBA00022842"/>
    </source>
</evidence>
<dbReference type="GO" id="GO:0000287">
    <property type="term" value="F:magnesium ion binding"/>
    <property type="evidence" value="ECO:0007669"/>
    <property type="project" value="TreeGrafter"/>
</dbReference>
<dbReference type="InterPro" id="IPR015813">
    <property type="entry name" value="Pyrv/PenolPyrv_kinase-like_dom"/>
</dbReference>
<keyword evidence="2" id="KW-0479">Metal-binding</keyword>
<name>A0A316TDI1_9ACTN</name>
<keyword evidence="3" id="KW-0460">Magnesium</keyword>
<dbReference type="Pfam" id="PF22484">
    <property type="entry name" value="DUF6986"/>
    <property type="match status" value="1"/>
</dbReference>
<evidence type="ECO:0000313" key="5">
    <source>
        <dbReference type="Proteomes" id="UP000245507"/>
    </source>
</evidence>
<accession>A0A316TDI1</accession>
<dbReference type="InterPro" id="IPR040442">
    <property type="entry name" value="Pyrv_kinase-like_dom_sf"/>
</dbReference>
<evidence type="ECO:0000313" key="4">
    <source>
        <dbReference type="EMBL" id="PWN02407.1"/>
    </source>
</evidence>
<dbReference type="PANTHER" id="PTHR32308:SF10">
    <property type="entry name" value="CITRATE LYASE SUBUNIT BETA"/>
    <property type="match status" value="1"/>
</dbReference>
<dbReference type="OrthoDB" id="9808769at2"/>
<dbReference type="Gene3D" id="3.20.20.60">
    <property type="entry name" value="Phosphoenolpyruvate-binding domains"/>
    <property type="match status" value="1"/>
</dbReference>
<sequence>MGVVQRLDELLATADAELAAGYPGERPGRQPVHTVYVPADRYDAHVVPSYGAAALWLLDEHAPAFDALVGDPDVVARVRAKLTTEPVEDLRVDFEDGYVGRSDVEEDEDVVLAARALAESQQARMAAPFGGIRIKCFEAATRRRSIRTLTAFLSAFREHDGDLDGWVVTLPKVTRVEQVEAMVETCARLEQGLGLAEGELRFEIQVETPQSIIGADGTAPIARMVHAGGERLTGLHFGTYDYSASCGIAAEYQALDHAATDHAKLVMQAAAAGTGVRLSDGSTNILPVGGEREVVAAWENHLRLVRRSLERGFYQGWDLHPGQLPTRFAATYAFYRDALPSALERLAAYTQQTMGGIADEPATARALASYVLRGVQSGAVDEAEVEAGAGLGSDRLTQLTTR</sequence>
<dbReference type="SUPFAM" id="SSF51621">
    <property type="entry name" value="Phosphoenolpyruvate/pyruvate domain"/>
    <property type="match status" value="1"/>
</dbReference>
<reference evidence="4 5" key="1">
    <citation type="submission" date="2018-05" db="EMBL/GenBank/DDBJ databases">
        <title>Nocardioides silvaticus genome.</title>
        <authorList>
            <person name="Li C."/>
            <person name="Wang G."/>
        </authorList>
    </citation>
    <scope>NUCLEOTIDE SEQUENCE [LARGE SCALE GENOMIC DNA]</scope>
    <source>
        <strain evidence="4 5">CCTCC AB 2018079</strain>
    </source>
</reference>
<dbReference type="Proteomes" id="UP000245507">
    <property type="component" value="Unassembled WGS sequence"/>
</dbReference>
<comment type="caution">
    <text evidence="4">The sequence shown here is derived from an EMBL/GenBank/DDBJ whole genome shotgun (WGS) entry which is preliminary data.</text>
</comment>
<protein>
    <submittedName>
        <fullName evidence="4">Aldolase</fullName>
    </submittedName>
</protein>
<dbReference type="AlphaFoldDB" id="A0A316TDI1"/>
<organism evidence="4 5">
    <name type="scientific">Nocardioides silvaticus</name>
    <dbReference type="NCBI Taxonomy" id="2201891"/>
    <lineage>
        <taxon>Bacteria</taxon>
        <taxon>Bacillati</taxon>
        <taxon>Actinomycetota</taxon>
        <taxon>Actinomycetes</taxon>
        <taxon>Propionibacteriales</taxon>
        <taxon>Nocardioidaceae</taxon>
        <taxon>Nocardioides</taxon>
    </lineage>
</organism>
<keyword evidence="5" id="KW-1185">Reference proteome</keyword>
<dbReference type="PANTHER" id="PTHR32308">
    <property type="entry name" value="LYASE BETA SUBUNIT, PUTATIVE (AFU_ORTHOLOGUE AFUA_4G13030)-RELATED"/>
    <property type="match status" value="1"/>
</dbReference>
<dbReference type="GO" id="GO:0006107">
    <property type="term" value="P:oxaloacetate metabolic process"/>
    <property type="evidence" value="ECO:0007669"/>
    <property type="project" value="TreeGrafter"/>
</dbReference>
<dbReference type="GO" id="GO:0003824">
    <property type="term" value="F:catalytic activity"/>
    <property type="evidence" value="ECO:0007669"/>
    <property type="project" value="InterPro"/>
</dbReference>
<dbReference type="EMBL" id="QGDD01000006">
    <property type="protein sequence ID" value="PWN02407.1"/>
    <property type="molecule type" value="Genomic_DNA"/>
</dbReference>
<comment type="cofactor">
    <cofactor evidence="1">
        <name>Mg(2+)</name>
        <dbReference type="ChEBI" id="CHEBI:18420"/>
    </cofactor>
</comment>
<evidence type="ECO:0000256" key="1">
    <source>
        <dbReference type="ARBA" id="ARBA00001946"/>
    </source>
</evidence>
<evidence type="ECO:0000256" key="2">
    <source>
        <dbReference type="ARBA" id="ARBA00022723"/>
    </source>
</evidence>
<dbReference type="InterPro" id="IPR054255">
    <property type="entry name" value="DUF6986"/>
</dbReference>